<evidence type="ECO:0000313" key="1">
    <source>
        <dbReference type="EMBL" id="QOX63715.1"/>
    </source>
</evidence>
<reference evidence="1" key="1">
    <citation type="submission" date="2019-08" db="EMBL/GenBank/DDBJ databases">
        <title>Genome sequence of Clostridiales bacterium MT110.</title>
        <authorList>
            <person name="Cao J."/>
        </authorList>
    </citation>
    <scope>NUCLEOTIDE SEQUENCE</scope>
    <source>
        <strain evidence="1">MT110</strain>
    </source>
</reference>
<name>A0ACD1AB53_9FIRM</name>
<sequence>MIFYFTGTGNSLYAANAIAEAQGEQLISIPAEMDRKQEVYSYEQKDGELLGFVFPVYAWGPPAIVLDFVSKLRVTGKPYVFSLCTCGDEEGQSTRMLAKNLAASGIVLKSSFALRMPNNYVVGFDVDSKDLEERKLKEAEETLREINGIISRRESAHRNIPGRFPRLKTRVVNPLFNRFAMDTKKFYADDKCISCGLCEKVCPVHTIKVETKPVWGKACTQCLACIHRCPVRAIQMGKGTEQKGRYLHPDLKRLEKQHTLK</sequence>
<evidence type="ECO:0000313" key="2">
    <source>
        <dbReference type="Proteomes" id="UP000594014"/>
    </source>
</evidence>
<gene>
    <name evidence="1" type="ORF">FRZ06_10330</name>
</gene>
<organism evidence="1 2">
    <name type="scientific">Anoxybacterium hadale</name>
    <dbReference type="NCBI Taxonomy" id="3408580"/>
    <lineage>
        <taxon>Bacteria</taxon>
        <taxon>Bacillati</taxon>
        <taxon>Bacillota</taxon>
        <taxon>Clostridia</taxon>
        <taxon>Peptostreptococcales</taxon>
        <taxon>Anaerovoracaceae</taxon>
        <taxon>Anoxybacterium</taxon>
    </lineage>
</organism>
<proteinExistence type="predicted"/>
<protein>
    <submittedName>
        <fullName evidence="1">4Fe-4S ferredoxin</fullName>
    </submittedName>
</protein>
<accession>A0ACD1AB53</accession>
<dbReference type="Proteomes" id="UP000594014">
    <property type="component" value="Chromosome"/>
</dbReference>
<keyword evidence="2" id="KW-1185">Reference proteome</keyword>
<dbReference type="EMBL" id="CP042469">
    <property type="protein sequence ID" value="QOX63715.1"/>
    <property type="molecule type" value="Genomic_DNA"/>
</dbReference>